<evidence type="ECO:0000313" key="3">
    <source>
        <dbReference type="Proteomes" id="UP000001194"/>
    </source>
</evidence>
<dbReference type="AlphaFoldDB" id="B0DQP4"/>
<dbReference type="GeneID" id="6081923"/>
<protein>
    <submittedName>
        <fullName evidence="2">Predicted protein</fullName>
    </submittedName>
</protein>
<dbReference type="HOGENOM" id="CLU_007061_3_1_1"/>
<dbReference type="RefSeq" id="XP_001886291.1">
    <property type="nucleotide sequence ID" value="XM_001886256.1"/>
</dbReference>
<dbReference type="Pfam" id="PF20231">
    <property type="entry name" value="DUF6589"/>
    <property type="match status" value="2"/>
</dbReference>
<sequence>MLPHALEIICEKVSEEMDQVQKSEKLPGLDAITPEFIKAWSVAGHKDQAPYLSQILLAAAEMASAKEKNKKKSPIATSNIIMKQLCFQCSHNSLGFPTQFGLFLWATGCARQTIEALHWCGLSVSYTSVLNTIELLANHCLQLAVDVGSGTHIFCYDNVNISTSIFVEQRGALGPAKVTSGTFGVIYKVRNGKPENMMLAPIMEHLKKSKGLDFNCDVQLTWRQLEFVQYQLSIVIVHVLTKYSKHFKSYAKHPSLQHKAQCAMPEGYITEQYPIQATTIEEATVQGNLLFHEDVYLTQLKRHPDDLSKYVFQLGFGLFHLCLNLIWLLLHVHRGTLEQTGSLVFFFALLEKTRLGGEHPDYHSLLSSLTQIRDGLLLNAWHTECGNLKQYSESKPSPEVLLSVAQGILTKYATAVPKPDIKEMDSSEEEGDS</sequence>
<dbReference type="InterPro" id="IPR046496">
    <property type="entry name" value="DUF6589"/>
</dbReference>
<dbReference type="KEGG" id="lbc:LACBIDRAFT_307660"/>
<feature type="domain" description="DUF6589" evidence="1">
    <location>
        <begin position="312"/>
        <end position="426"/>
    </location>
</feature>
<dbReference type="Proteomes" id="UP000001194">
    <property type="component" value="Unassembled WGS sequence"/>
</dbReference>
<gene>
    <name evidence="2" type="ORF">LACBIDRAFT_307660</name>
</gene>
<evidence type="ECO:0000313" key="2">
    <source>
        <dbReference type="EMBL" id="EDR03150.1"/>
    </source>
</evidence>
<accession>B0DQP4</accession>
<organism evidence="3">
    <name type="scientific">Laccaria bicolor (strain S238N-H82 / ATCC MYA-4686)</name>
    <name type="common">Bicoloured deceiver</name>
    <name type="synonym">Laccaria laccata var. bicolor</name>
    <dbReference type="NCBI Taxonomy" id="486041"/>
    <lineage>
        <taxon>Eukaryota</taxon>
        <taxon>Fungi</taxon>
        <taxon>Dikarya</taxon>
        <taxon>Basidiomycota</taxon>
        <taxon>Agaricomycotina</taxon>
        <taxon>Agaricomycetes</taxon>
        <taxon>Agaricomycetidae</taxon>
        <taxon>Agaricales</taxon>
        <taxon>Agaricineae</taxon>
        <taxon>Hydnangiaceae</taxon>
        <taxon>Laccaria</taxon>
    </lineage>
</organism>
<name>B0DQP4_LACBS</name>
<dbReference type="InParanoid" id="B0DQP4"/>
<dbReference type="EMBL" id="DS547126">
    <property type="protein sequence ID" value="EDR03150.1"/>
    <property type="molecule type" value="Genomic_DNA"/>
</dbReference>
<proteinExistence type="predicted"/>
<keyword evidence="3" id="KW-1185">Reference proteome</keyword>
<feature type="domain" description="DUF6589" evidence="1">
    <location>
        <begin position="212"/>
        <end position="311"/>
    </location>
</feature>
<dbReference type="OrthoDB" id="3040861at2759"/>
<evidence type="ECO:0000259" key="1">
    <source>
        <dbReference type="Pfam" id="PF20231"/>
    </source>
</evidence>
<reference evidence="2 3" key="1">
    <citation type="journal article" date="2008" name="Nature">
        <title>The genome of Laccaria bicolor provides insights into mycorrhizal symbiosis.</title>
        <authorList>
            <person name="Martin F."/>
            <person name="Aerts A."/>
            <person name="Ahren D."/>
            <person name="Brun A."/>
            <person name="Danchin E.G.J."/>
            <person name="Duchaussoy F."/>
            <person name="Gibon J."/>
            <person name="Kohler A."/>
            <person name="Lindquist E."/>
            <person name="Pereda V."/>
            <person name="Salamov A."/>
            <person name="Shapiro H.J."/>
            <person name="Wuyts J."/>
            <person name="Blaudez D."/>
            <person name="Buee M."/>
            <person name="Brokstein P."/>
            <person name="Canbaeck B."/>
            <person name="Cohen D."/>
            <person name="Courty P.E."/>
            <person name="Coutinho P.M."/>
            <person name="Delaruelle C."/>
            <person name="Detter J.C."/>
            <person name="Deveau A."/>
            <person name="DiFazio S."/>
            <person name="Duplessis S."/>
            <person name="Fraissinet-Tachet L."/>
            <person name="Lucic E."/>
            <person name="Frey-Klett P."/>
            <person name="Fourrey C."/>
            <person name="Feussner I."/>
            <person name="Gay G."/>
            <person name="Grimwood J."/>
            <person name="Hoegger P.J."/>
            <person name="Jain P."/>
            <person name="Kilaru S."/>
            <person name="Labbe J."/>
            <person name="Lin Y.C."/>
            <person name="Legue V."/>
            <person name="Le Tacon F."/>
            <person name="Marmeisse R."/>
            <person name="Melayah D."/>
            <person name="Montanini B."/>
            <person name="Muratet M."/>
            <person name="Nehls U."/>
            <person name="Niculita-Hirzel H."/>
            <person name="Oudot-Le Secq M.P."/>
            <person name="Peter M."/>
            <person name="Quesneville H."/>
            <person name="Rajashekar B."/>
            <person name="Reich M."/>
            <person name="Rouhier N."/>
            <person name="Schmutz J."/>
            <person name="Yin T."/>
            <person name="Chalot M."/>
            <person name="Henrissat B."/>
            <person name="Kuees U."/>
            <person name="Lucas S."/>
            <person name="Van de Peer Y."/>
            <person name="Podila G.K."/>
            <person name="Polle A."/>
            <person name="Pukkila P.J."/>
            <person name="Richardson P.M."/>
            <person name="Rouze P."/>
            <person name="Sanders I.R."/>
            <person name="Stajich J.E."/>
            <person name="Tunlid A."/>
            <person name="Tuskan G."/>
            <person name="Grigoriev I.V."/>
        </authorList>
    </citation>
    <scope>NUCLEOTIDE SEQUENCE [LARGE SCALE GENOMIC DNA]</scope>
    <source>
        <strain evidence="3">S238N-H82 / ATCC MYA-4686</strain>
    </source>
</reference>